<evidence type="ECO:0000259" key="2">
    <source>
        <dbReference type="SMART" id="SM00363"/>
    </source>
</evidence>
<dbReference type="InterPro" id="IPR012677">
    <property type="entry name" value="Nucleotide-bd_a/b_plait_sf"/>
</dbReference>
<dbReference type="InterPro" id="IPR036986">
    <property type="entry name" value="S4_RNA-bd_sf"/>
</dbReference>
<dbReference type="RefSeq" id="WP_263071318.1">
    <property type="nucleotide sequence ID" value="NZ_JAOUSF010000001.1"/>
</dbReference>
<dbReference type="Pfam" id="PF21278">
    <property type="entry name" value="YlmH_1st"/>
    <property type="match status" value="1"/>
</dbReference>
<dbReference type="Pfam" id="PF17774">
    <property type="entry name" value="YlmH_RBD"/>
    <property type="match status" value="1"/>
</dbReference>
<dbReference type="SMART" id="SM00363">
    <property type="entry name" value="S4"/>
    <property type="match status" value="1"/>
</dbReference>
<dbReference type="GO" id="GO:0003723">
    <property type="term" value="F:RNA binding"/>
    <property type="evidence" value="ECO:0007669"/>
    <property type="project" value="UniProtKB-KW"/>
</dbReference>
<dbReference type="PROSITE" id="PS50889">
    <property type="entry name" value="S4"/>
    <property type="match status" value="1"/>
</dbReference>
<sequence length="257" mass="29562">MSIYQHFRPEEKEFIDQVLNWQSFVKDNYAPRLSDFLDPREQFIVQSIIGGENDCKVSFFGGNEHAERKRAFLYPEYIEPSQEDFQCTLFEIEYPDKFIHLTHPQILGSLMGLGLRRGKFGDILLDEKRIQFLAASEVTDYIKLHFHTVGKTTIALAEKSLDDLIGSQEEYQEIQATVSSMRLDTILASITKISRQKAVSLIQSGTVKVNWRLVEQPSFVVQQGDLISARGYGRIKILLIGDQTKKEKWRITVGKLK</sequence>
<protein>
    <submittedName>
        <fullName evidence="3">RNA-binding protein</fullName>
    </submittedName>
</protein>
<dbReference type="InterPro" id="IPR040591">
    <property type="entry name" value="RqcP2_RBD"/>
</dbReference>
<dbReference type="InterPro" id="IPR048443">
    <property type="entry name" value="RqcP2_N"/>
</dbReference>
<evidence type="ECO:0000313" key="3">
    <source>
        <dbReference type="EMBL" id="MCU9612182.1"/>
    </source>
</evidence>
<evidence type="ECO:0000256" key="1">
    <source>
        <dbReference type="PROSITE-ProRule" id="PRU00182"/>
    </source>
</evidence>
<dbReference type="CDD" id="cd00165">
    <property type="entry name" value="S4"/>
    <property type="match status" value="1"/>
</dbReference>
<dbReference type="Pfam" id="PF01479">
    <property type="entry name" value="S4"/>
    <property type="match status" value="1"/>
</dbReference>
<dbReference type="PANTHER" id="PTHR13633:SF3">
    <property type="entry name" value="MITOCHONDRIAL TRANSCRIPTION RESCUE FACTOR 1"/>
    <property type="match status" value="1"/>
</dbReference>
<dbReference type="Gene3D" id="3.30.1370.160">
    <property type="match status" value="1"/>
</dbReference>
<accession>A0AAE3IQ71</accession>
<dbReference type="Proteomes" id="UP001209318">
    <property type="component" value="Unassembled WGS sequence"/>
</dbReference>
<keyword evidence="1" id="KW-0694">RNA-binding</keyword>
<organism evidence="3 4">
    <name type="scientific">Perspicuibacillus lycopersici</name>
    <dbReference type="NCBI Taxonomy" id="1325689"/>
    <lineage>
        <taxon>Bacteria</taxon>
        <taxon>Bacillati</taxon>
        <taxon>Bacillota</taxon>
        <taxon>Bacilli</taxon>
        <taxon>Bacillales</taxon>
        <taxon>Bacillaceae</taxon>
        <taxon>Perspicuibacillus</taxon>
    </lineage>
</organism>
<dbReference type="PANTHER" id="PTHR13633">
    <property type="entry name" value="MITOCHONDRIAL TRANSCRIPTION RESCUE FACTOR 1"/>
    <property type="match status" value="1"/>
</dbReference>
<gene>
    <name evidence="3" type="ORF">OEV98_01235</name>
</gene>
<keyword evidence="4" id="KW-1185">Reference proteome</keyword>
<dbReference type="AlphaFoldDB" id="A0AAE3IQ71"/>
<comment type="caution">
    <text evidence="3">The sequence shown here is derived from an EMBL/GenBank/DDBJ whole genome shotgun (WGS) entry which is preliminary data.</text>
</comment>
<dbReference type="Gene3D" id="3.10.290.10">
    <property type="entry name" value="RNA-binding S4 domain"/>
    <property type="match status" value="1"/>
</dbReference>
<name>A0AAE3IQ71_9BACI</name>
<evidence type="ECO:0000313" key="4">
    <source>
        <dbReference type="Proteomes" id="UP001209318"/>
    </source>
</evidence>
<feature type="domain" description="RNA-binding S4" evidence="2">
    <location>
        <begin position="181"/>
        <end position="241"/>
    </location>
</feature>
<dbReference type="EMBL" id="JAOUSF010000001">
    <property type="protein sequence ID" value="MCU9612182.1"/>
    <property type="molecule type" value="Genomic_DNA"/>
</dbReference>
<dbReference type="Gene3D" id="3.30.70.330">
    <property type="match status" value="1"/>
</dbReference>
<proteinExistence type="predicted"/>
<dbReference type="SUPFAM" id="SSF55174">
    <property type="entry name" value="Alpha-L RNA-binding motif"/>
    <property type="match status" value="1"/>
</dbReference>
<dbReference type="InterPro" id="IPR002942">
    <property type="entry name" value="S4_RNA-bd"/>
</dbReference>
<reference evidence="3" key="1">
    <citation type="submission" date="2022-10" db="EMBL/GenBank/DDBJ databases">
        <title>Description of Fervidibacillus gen. nov. in the family Fervidibacillaceae fam. nov. with two species, Fervidibacillus albus sp. nov., and Fervidibacillus halotolerans sp. nov., isolated from tidal flat sediments.</title>
        <authorList>
            <person name="Kwon K.K."/>
            <person name="Yang S.-H."/>
        </authorList>
    </citation>
    <scope>NUCLEOTIDE SEQUENCE</scope>
    <source>
        <strain evidence="3">JCM 19140</strain>
    </source>
</reference>